<feature type="compositionally biased region" description="Basic residues" evidence="1">
    <location>
        <begin position="55"/>
        <end position="65"/>
    </location>
</feature>
<dbReference type="AlphaFoldDB" id="A0A0P9DU92"/>
<dbReference type="Proteomes" id="UP000050509">
    <property type="component" value="Unassembled WGS sequence"/>
</dbReference>
<evidence type="ECO:0000256" key="1">
    <source>
        <dbReference type="SAM" id="MobiDB-lite"/>
    </source>
</evidence>
<evidence type="ECO:0000313" key="3">
    <source>
        <dbReference type="Proteomes" id="UP000050509"/>
    </source>
</evidence>
<reference evidence="2 3" key="1">
    <citation type="submission" date="2015-09" db="EMBL/GenBank/DDBJ databases">
        <title>Draft genome sequence of Kouleothrix aurantiaca JCM 19913.</title>
        <authorList>
            <person name="Hemp J."/>
        </authorList>
    </citation>
    <scope>NUCLEOTIDE SEQUENCE [LARGE SCALE GENOMIC DNA]</scope>
    <source>
        <strain evidence="2 3">COM-B</strain>
    </source>
</reference>
<gene>
    <name evidence="2" type="ORF">SE17_08225</name>
</gene>
<comment type="caution">
    <text evidence="2">The sequence shown here is derived from an EMBL/GenBank/DDBJ whole genome shotgun (WGS) entry which is preliminary data.</text>
</comment>
<dbReference type="EMBL" id="LJCR01000203">
    <property type="protein sequence ID" value="KPV53680.1"/>
    <property type="molecule type" value="Genomic_DNA"/>
</dbReference>
<proteinExistence type="predicted"/>
<evidence type="ECO:0000313" key="2">
    <source>
        <dbReference type="EMBL" id="KPV53680.1"/>
    </source>
</evidence>
<feature type="region of interest" description="Disordered" evidence="1">
    <location>
        <begin position="40"/>
        <end position="73"/>
    </location>
</feature>
<protein>
    <submittedName>
        <fullName evidence="2">Uncharacterized protein</fullName>
    </submittedName>
</protein>
<organism evidence="2 3">
    <name type="scientific">Kouleothrix aurantiaca</name>
    <dbReference type="NCBI Taxonomy" id="186479"/>
    <lineage>
        <taxon>Bacteria</taxon>
        <taxon>Bacillati</taxon>
        <taxon>Chloroflexota</taxon>
        <taxon>Chloroflexia</taxon>
        <taxon>Chloroflexales</taxon>
        <taxon>Roseiflexineae</taxon>
        <taxon>Roseiflexaceae</taxon>
        <taxon>Kouleothrix</taxon>
    </lineage>
</organism>
<name>A0A0P9DU92_9CHLR</name>
<sequence length="73" mass="8438">MNRRDLLEALAEAEAEFARREVWGFGPDGFGPYSPEVLTRSTALDTPERPAKPRWTGRPRRNSKQVRRERGEI</sequence>
<accession>A0A0P9DU92</accession>
<keyword evidence="3" id="KW-1185">Reference proteome</keyword>